<keyword evidence="9" id="KW-1185">Reference proteome</keyword>
<dbReference type="SUPFAM" id="SSF69322">
    <property type="entry name" value="Tricorn protease domain 2"/>
    <property type="match status" value="1"/>
</dbReference>
<dbReference type="PANTHER" id="PTHR42776">
    <property type="entry name" value="SERINE PEPTIDASE S9 FAMILY MEMBER"/>
    <property type="match status" value="1"/>
</dbReference>
<gene>
    <name evidence="8" type="ORF">K491DRAFT_584080</name>
</gene>
<comment type="similarity">
    <text evidence="1">Belongs to the peptidase S9C family.</text>
</comment>
<dbReference type="GO" id="GO:0006508">
    <property type="term" value="P:proteolysis"/>
    <property type="evidence" value="ECO:0007669"/>
    <property type="project" value="UniProtKB-KW"/>
</dbReference>
<dbReference type="EMBL" id="MU004288">
    <property type="protein sequence ID" value="KAF2662809.1"/>
    <property type="molecule type" value="Genomic_DNA"/>
</dbReference>
<keyword evidence="4" id="KW-0378">Hydrolase</keyword>
<dbReference type="GO" id="GO:0004252">
    <property type="term" value="F:serine-type endopeptidase activity"/>
    <property type="evidence" value="ECO:0007669"/>
    <property type="project" value="TreeGrafter"/>
</dbReference>
<dbReference type="FunFam" id="3.40.50.1820:FF:000028">
    <property type="entry name" value="S9 family peptidase"/>
    <property type="match status" value="1"/>
</dbReference>
<proteinExistence type="inferred from homology"/>
<evidence type="ECO:0000256" key="4">
    <source>
        <dbReference type="ARBA" id="ARBA00022801"/>
    </source>
</evidence>
<feature type="domain" description="Peptidase S9 prolyl oligopeptidase catalytic" evidence="7">
    <location>
        <begin position="498"/>
        <end position="707"/>
    </location>
</feature>
<name>A0A6A6TRW3_9PLEO</name>
<dbReference type="PANTHER" id="PTHR42776:SF13">
    <property type="entry name" value="DIPEPTIDYL-PEPTIDASE 5"/>
    <property type="match status" value="1"/>
</dbReference>
<dbReference type="AlphaFoldDB" id="A0A6A6TRW3"/>
<evidence type="ECO:0000256" key="1">
    <source>
        <dbReference type="ARBA" id="ARBA00010040"/>
    </source>
</evidence>
<evidence type="ECO:0000256" key="6">
    <source>
        <dbReference type="ARBA" id="ARBA00032829"/>
    </source>
</evidence>
<dbReference type="InterPro" id="IPR029058">
    <property type="entry name" value="AB_hydrolase_fold"/>
</dbReference>
<sequence length="727" mass="80387">MTIRATKFTPEVLLSAPRRSPGQPNPDGSQVIYSVSTYSFAKHAKRSEVRLLDVKSQQTSLVTDDQTVSEVKWLKDQWIVVLFGGEDGTTTVKVGKAGSFSKSSYTAGKIEGPVGDLKVVPLEGNEFALAVSGKATPEGKLYNPSEAKKPLTSGRLYNSMFARHWDHWVTENRNALWLAKLNLKEEGKWELSPVVNVLKNTTLESPVEPFGGGDHFDIGKYGLVFTAKDPDLNPALHTKTNIYFIRLNWVSVDTIPEPEQIQNYGFEGASSSPVFSPDGSSFIFLSMKRNGYESDKNQVFFVPSIHRTSWVVHAFASDDGKGKWDRSPGSIVWAREYLGDATLYFLAEEHGRGCVYVSKVSQLPAGPIPEVVVKGGGISGVAALENGDLFISSSSLIDNSLYSFLPADRATGRVYNIPDDTTSENSTSTTQTISSASKHGSMFGLSRKQIEEIHWPGSAANTSVHAWVIKPSNFDSTKTYPLAYLIHGGPQGAWEDSWSTRWNPAVFAEQGYVVITPNPTGSTGYGQDFTDAIQGQWGGLPYQDLALGFDWIKHNLSYVDIDRAVGLGASYGGYMMNWIQGHGLGRQLKALVTHDGVFSMTGQMASEELYFPIHDLNGTLWDKPDNWAQWDPSAHTDRWATPHLIIHSELDYRLTISEGLAAFHTLQSKGIESQFLTFPDENHWVLKPENSLLWHEVVLDWINGHVGLPKYSETRRKEQEGGKVLDA</sequence>
<dbReference type="SUPFAM" id="SSF53474">
    <property type="entry name" value="alpha/beta-Hydrolases"/>
    <property type="match status" value="1"/>
</dbReference>
<accession>A0A6A6TRW3</accession>
<dbReference type="Pfam" id="PF00326">
    <property type="entry name" value="Peptidase_S9"/>
    <property type="match status" value="1"/>
</dbReference>
<dbReference type="Proteomes" id="UP000799324">
    <property type="component" value="Unassembled WGS sequence"/>
</dbReference>
<dbReference type="OrthoDB" id="416344at2759"/>
<keyword evidence="3" id="KW-0732">Signal</keyword>
<keyword evidence="5" id="KW-0720">Serine protease</keyword>
<reference evidence="8" key="1">
    <citation type="journal article" date="2020" name="Stud. Mycol.">
        <title>101 Dothideomycetes genomes: a test case for predicting lifestyles and emergence of pathogens.</title>
        <authorList>
            <person name="Haridas S."/>
            <person name="Albert R."/>
            <person name="Binder M."/>
            <person name="Bloem J."/>
            <person name="Labutti K."/>
            <person name="Salamov A."/>
            <person name="Andreopoulos B."/>
            <person name="Baker S."/>
            <person name="Barry K."/>
            <person name="Bills G."/>
            <person name="Bluhm B."/>
            <person name="Cannon C."/>
            <person name="Castanera R."/>
            <person name="Culley D."/>
            <person name="Daum C."/>
            <person name="Ezra D."/>
            <person name="Gonzalez J."/>
            <person name="Henrissat B."/>
            <person name="Kuo A."/>
            <person name="Liang C."/>
            <person name="Lipzen A."/>
            <person name="Lutzoni F."/>
            <person name="Magnuson J."/>
            <person name="Mondo S."/>
            <person name="Nolan M."/>
            <person name="Ohm R."/>
            <person name="Pangilinan J."/>
            <person name="Park H.-J."/>
            <person name="Ramirez L."/>
            <person name="Alfaro M."/>
            <person name="Sun H."/>
            <person name="Tritt A."/>
            <person name="Yoshinaga Y."/>
            <person name="Zwiers L.-H."/>
            <person name="Turgeon B."/>
            <person name="Goodwin S."/>
            <person name="Spatafora J."/>
            <person name="Crous P."/>
            <person name="Grigoriev I."/>
        </authorList>
    </citation>
    <scope>NUCLEOTIDE SEQUENCE</scope>
    <source>
        <strain evidence="8">CBS 122681</strain>
    </source>
</reference>
<dbReference type="Gene3D" id="3.40.50.1820">
    <property type="entry name" value="alpha/beta hydrolase"/>
    <property type="match status" value="1"/>
</dbReference>
<evidence type="ECO:0000259" key="7">
    <source>
        <dbReference type="Pfam" id="PF00326"/>
    </source>
</evidence>
<organism evidence="8 9">
    <name type="scientific">Lophiostoma macrostomum CBS 122681</name>
    <dbReference type="NCBI Taxonomy" id="1314788"/>
    <lineage>
        <taxon>Eukaryota</taxon>
        <taxon>Fungi</taxon>
        <taxon>Dikarya</taxon>
        <taxon>Ascomycota</taxon>
        <taxon>Pezizomycotina</taxon>
        <taxon>Dothideomycetes</taxon>
        <taxon>Pleosporomycetidae</taxon>
        <taxon>Pleosporales</taxon>
        <taxon>Lophiostomataceae</taxon>
        <taxon>Lophiostoma</taxon>
    </lineage>
</organism>
<evidence type="ECO:0000313" key="9">
    <source>
        <dbReference type="Proteomes" id="UP000799324"/>
    </source>
</evidence>
<dbReference type="InterPro" id="IPR001375">
    <property type="entry name" value="Peptidase_S9_cat"/>
</dbReference>
<evidence type="ECO:0000256" key="2">
    <source>
        <dbReference type="ARBA" id="ARBA00022670"/>
    </source>
</evidence>
<keyword evidence="2" id="KW-0645">Protease</keyword>
<evidence type="ECO:0000256" key="5">
    <source>
        <dbReference type="ARBA" id="ARBA00022825"/>
    </source>
</evidence>
<protein>
    <recommendedName>
        <fullName evidence="6">Dipeptidyl-peptidase V</fullName>
    </recommendedName>
</protein>
<evidence type="ECO:0000256" key="3">
    <source>
        <dbReference type="ARBA" id="ARBA00022729"/>
    </source>
</evidence>
<evidence type="ECO:0000313" key="8">
    <source>
        <dbReference type="EMBL" id="KAF2662809.1"/>
    </source>
</evidence>